<dbReference type="Pfam" id="PF05954">
    <property type="entry name" value="Phage_GPD"/>
    <property type="match status" value="1"/>
</dbReference>
<gene>
    <name evidence="6" type="ORF">DF3PB_1410009</name>
</gene>
<dbReference type="Pfam" id="PF06715">
    <property type="entry name" value="Gp5_C"/>
    <property type="match status" value="1"/>
</dbReference>
<name>A0A380T9R2_9ZZZZ</name>
<dbReference type="InterPro" id="IPR006533">
    <property type="entry name" value="T6SS_Vgr_RhsGE"/>
</dbReference>
<dbReference type="Gene3D" id="2.40.50.230">
    <property type="entry name" value="Gp5 N-terminal domain"/>
    <property type="match status" value="1"/>
</dbReference>
<evidence type="ECO:0000256" key="2">
    <source>
        <dbReference type="ARBA" id="ARBA00005558"/>
    </source>
</evidence>
<dbReference type="EMBL" id="UIDG01000048">
    <property type="protein sequence ID" value="SUS04723.1"/>
    <property type="molecule type" value="Genomic_DNA"/>
</dbReference>
<dbReference type="GO" id="GO:0005576">
    <property type="term" value="C:extracellular region"/>
    <property type="evidence" value="ECO:0007669"/>
    <property type="project" value="UniProtKB-SubCell"/>
</dbReference>
<comment type="subcellular location">
    <subcellularLocation>
        <location evidence="1">Secreted</location>
    </subcellularLocation>
</comment>
<dbReference type="SUPFAM" id="SSF69279">
    <property type="entry name" value="Phage tail proteins"/>
    <property type="match status" value="2"/>
</dbReference>
<dbReference type="Gene3D" id="4.10.220.110">
    <property type="match status" value="1"/>
</dbReference>
<accession>A0A380T9R2</accession>
<dbReference type="SUPFAM" id="SSF69255">
    <property type="entry name" value="gp5 N-terminal domain-like"/>
    <property type="match status" value="1"/>
</dbReference>
<evidence type="ECO:0000259" key="4">
    <source>
        <dbReference type="Pfam" id="PF04717"/>
    </source>
</evidence>
<dbReference type="InterPro" id="IPR017847">
    <property type="entry name" value="T6SS_RhsGE_Vgr_subset"/>
</dbReference>
<dbReference type="InterPro" id="IPR010609">
    <property type="entry name" value="Gp5_C"/>
</dbReference>
<dbReference type="InterPro" id="IPR050708">
    <property type="entry name" value="T6SS_VgrG/RHS"/>
</dbReference>
<dbReference type="PANTHER" id="PTHR32305:SF15">
    <property type="entry name" value="PROTEIN RHSA-RELATED"/>
    <property type="match status" value="1"/>
</dbReference>
<dbReference type="AlphaFoldDB" id="A0A380T9R2"/>
<dbReference type="Gene3D" id="3.55.50.10">
    <property type="entry name" value="Baseplate protein-like domains"/>
    <property type="match status" value="1"/>
</dbReference>
<feature type="domain" description="Gp5/Type VI secretion system Vgr C-terminal trimerisation" evidence="5">
    <location>
        <begin position="477"/>
        <end position="585"/>
    </location>
</feature>
<proteinExistence type="inferred from homology"/>
<dbReference type="FunFam" id="2.40.50.230:FF:000001">
    <property type="entry name" value="Type VI secretion protein VgrG"/>
    <property type="match status" value="1"/>
</dbReference>
<dbReference type="InterPro" id="IPR037026">
    <property type="entry name" value="Vgr_OB-fold_dom_sf"/>
</dbReference>
<evidence type="ECO:0000313" key="6">
    <source>
        <dbReference type="EMBL" id="SUS04723.1"/>
    </source>
</evidence>
<dbReference type="Pfam" id="PF04717">
    <property type="entry name" value="Phage_base_V"/>
    <property type="match status" value="1"/>
</dbReference>
<feature type="domain" description="Gp5/Type VI secretion system Vgr protein OB-fold" evidence="4">
    <location>
        <begin position="393"/>
        <end position="460"/>
    </location>
</feature>
<evidence type="ECO:0000256" key="1">
    <source>
        <dbReference type="ARBA" id="ARBA00004613"/>
    </source>
</evidence>
<keyword evidence="3" id="KW-0964">Secreted</keyword>
<dbReference type="Pfam" id="PF22178">
    <property type="entry name" value="Gp5_trimer_C"/>
    <property type="match status" value="1"/>
</dbReference>
<dbReference type="InterPro" id="IPR054030">
    <property type="entry name" value="Gp5_Vgr_C"/>
</dbReference>
<dbReference type="NCBIfam" id="TIGR01646">
    <property type="entry name" value="vgr_GE"/>
    <property type="match status" value="1"/>
</dbReference>
<dbReference type="PANTHER" id="PTHR32305">
    <property type="match status" value="1"/>
</dbReference>
<sequence length="745" mass="81560">MASQDKRTVAVTTPLGKDVLLFRRLVAAEQLSCLFSIDLELLSAEAALSPKALLGQACSVRIDLPTGDQRHLHGLASQFAYQGTLGRYSSYRCRLSPWLWFLTRTSNCRIFQNMTVPAILRHVFEGRGFSAFDLSKLTGSYRTRVYCVQYRETDFNFVSRLMEEEGIYYYFRHDKSKHTLMLVDDNASLEKLPGYETIPFYPPDEAAFRERDHLSSWLSGQEVQPGVAVLRDFDFEKPSASLESRLISPNKHELARFEIYDYPGAYTTKADGDQLSRLRLEEKHAAFERIEAEGDVAGLAPGAVFTLEKHPRGDQNRDYAVVGTALEVVAEAYESGIEPGIEPGGALGSCRVKLTAIDHSRTFRPPKVAVKPSVQGPQTAIVTGPAGEEIWTDKYGRVKVQFHWDRDGQNDENSSCWVRVSHPWAGKSWGAVAIPRIGQEVIVDFLEGDPDQPIITGRVYNAESMPPYGLPGAAVISGVKSDSTKGGGGYNEYVLDDTKGNELIREHGQYDKDSTIEHDLREHVLNSRFRDVAVDETIKIGHDQTYTINNNQTGTVGVDKTLTIGSSHTETVGTSMTITIGTMLTETVGINYAETVGALMELTVGTAMVETIGASKTQTIGTSKTQTIGTSKSETIGTNKSVDVGGNQSLKVGGNKTEDVSGNKSVKVGKDLSESISGKHAETVTKEYSLTAKKVTITADDMITINTGSASIQMKKNGDITIEGKTINIKGSGNVIIKGQKILEN</sequence>
<dbReference type="Gene3D" id="2.30.110.50">
    <property type="match status" value="1"/>
</dbReference>
<evidence type="ECO:0000259" key="5">
    <source>
        <dbReference type="Pfam" id="PF22178"/>
    </source>
</evidence>
<evidence type="ECO:0000256" key="3">
    <source>
        <dbReference type="ARBA" id="ARBA00022525"/>
    </source>
</evidence>
<reference evidence="6" key="1">
    <citation type="submission" date="2018-07" db="EMBL/GenBank/DDBJ databases">
        <authorList>
            <person name="Quirk P.G."/>
            <person name="Krulwich T.A."/>
        </authorList>
    </citation>
    <scope>NUCLEOTIDE SEQUENCE</scope>
</reference>
<comment type="similarity">
    <text evidence="2">Belongs to the VgrG protein family.</text>
</comment>
<dbReference type="InterPro" id="IPR006531">
    <property type="entry name" value="Gp5/Vgr_OB"/>
</dbReference>
<protein>
    <submittedName>
        <fullName evidence="6">Uncharacterized protein</fullName>
    </submittedName>
</protein>
<dbReference type="NCBIfam" id="TIGR03361">
    <property type="entry name" value="VI_Rhs_Vgr"/>
    <property type="match status" value="1"/>
</dbReference>
<dbReference type="SUPFAM" id="SSF69349">
    <property type="entry name" value="Phage fibre proteins"/>
    <property type="match status" value="2"/>
</dbReference>
<organism evidence="6">
    <name type="scientific">metagenome</name>
    <dbReference type="NCBI Taxonomy" id="256318"/>
    <lineage>
        <taxon>unclassified sequences</taxon>
        <taxon>metagenomes</taxon>
    </lineage>
</organism>